<accession>A0A150WNH5</accession>
<dbReference type="RefSeq" id="WP_061833617.1">
    <property type="nucleotide sequence ID" value="NZ_LUKE01000001.1"/>
</dbReference>
<proteinExistence type="predicted"/>
<organism evidence="2 3">
    <name type="scientific">Bdellovibrio bacteriovorus</name>
    <dbReference type="NCBI Taxonomy" id="959"/>
    <lineage>
        <taxon>Bacteria</taxon>
        <taxon>Pseudomonadati</taxon>
        <taxon>Bdellovibrionota</taxon>
        <taxon>Bdellovibrionia</taxon>
        <taxon>Bdellovibrionales</taxon>
        <taxon>Pseudobdellovibrionaceae</taxon>
        <taxon>Bdellovibrio</taxon>
    </lineage>
</organism>
<comment type="caution">
    <text evidence="2">The sequence shown here is derived from an EMBL/GenBank/DDBJ whole genome shotgun (WGS) entry which is preliminary data.</text>
</comment>
<dbReference type="EMBL" id="LUKE01000001">
    <property type="protein sequence ID" value="KYG66051.1"/>
    <property type="molecule type" value="Genomic_DNA"/>
</dbReference>
<evidence type="ECO:0000313" key="3">
    <source>
        <dbReference type="Proteomes" id="UP000075320"/>
    </source>
</evidence>
<evidence type="ECO:0008006" key="4">
    <source>
        <dbReference type="Google" id="ProtNLM"/>
    </source>
</evidence>
<dbReference type="OrthoDB" id="5294063at2"/>
<dbReference type="Gene3D" id="3.90.190.10">
    <property type="entry name" value="Protein tyrosine phosphatase superfamily"/>
    <property type="match status" value="1"/>
</dbReference>
<dbReference type="PROSITE" id="PS00383">
    <property type="entry name" value="TYR_PHOSPHATASE_1"/>
    <property type="match status" value="1"/>
</dbReference>
<sequence length="233" mass="25473">MKTLIAFLAIFATAPSNAAIEGISIPNAHVVTSTDQSAVLRGRAPKNTAEMNELINAGVTEFLIFKNDTKGEVAKEQAQLLKLGIQPQNITHIPFLWKDIKDFKAACAMTIQALQVIENATQAGRNIYFHCTVGEDRTGYLAGLWGIWTSIYDSETHALNEEMCPRGYEAGNPGKPYQNVVSKIRETLTPTYLKMANILASAKARGEALDISMCDQEPKVKVVPSVHYCSSGK</sequence>
<keyword evidence="1" id="KW-0732">Signal</keyword>
<name>A0A150WNH5_BDEBC</name>
<evidence type="ECO:0000313" key="2">
    <source>
        <dbReference type="EMBL" id="KYG66051.1"/>
    </source>
</evidence>
<dbReference type="SUPFAM" id="SSF52799">
    <property type="entry name" value="(Phosphotyrosine protein) phosphatases II"/>
    <property type="match status" value="1"/>
</dbReference>
<dbReference type="AlphaFoldDB" id="A0A150WNH5"/>
<reference evidence="2 3" key="1">
    <citation type="submission" date="2016-03" db="EMBL/GenBank/DDBJ databases">
        <authorList>
            <person name="Ploux O."/>
        </authorList>
    </citation>
    <scope>NUCLEOTIDE SEQUENCE [LARGE SCALE GENOMIC DNA]</scope>
    <source>
        <strain evidence="2 3">R0</strain>
    </source>
</reference>
<dbReference type="InterPro" id="IPR029021">
    <property type="entry name" value="Prot-tyrosine_phosphatase-like"/>
</dbReference>
<dbReference type="InterPro" id="IPR016130">
    <property type="entry name" value="Tyr_Pase_AS"/>
</dbReference>
<keyword evidence="3" id="KW-1185">Reference proteome</keyword>
<gene>
    <name evidence="2" type="ORF">AZI86_03010</name>
</gene>
<protein>
    <recommendedName>
        <fullName evidence="4">Tyrosine specific protein phosphatases domain-containing protein</fullName>
    </recommendedName>
</protein>
<evidence type="ECO:0000256" key="1">
    <source>
        <dbReference type="SAM" id="SignalP"/>
    </source>
</evidence>
<dbReference type="Proteomes" id="UP000075320">
    <property type="component" value="Unassembled WGS sequence"/>
</dbReference>
<feature type="chain" id="PRO_5007573493" description="Tyrosine specific protein phosphatases domain-containing protein" evidence="1">
    <location>
        <begin position="19"/>
        <end position="233"/>
    </location>
</feature>
<feature type="signal peptide" evidence="1">
    <location>
        <begin position="1"/>
        <end position="18"/>
    </location>
</feature>